<keyword evidence="7" id="KW-1185">Reference proteome</keyword>
<evidence type="ECO:0000256" key="3">
    <source>
        <dbReference type="ARBA" id="ARBA00022801"/>
    </source>
</evidence>
<evidence type="ECO:0000256" key="1">
    <source>
        <dbReference type="ARBA" id="ARBA00008779"/>
    </source>
</evidence>
<dbReference type="Pfam" id="PF00884">
    <property type="entry name" value="Sulfatase"/>
    <property type="match status" value="1"/>
</dbReference>
<dbReference type="Gene3D" id="3.30.1120.10">
    <property type="match status" value="1"/>
</dbReference>
<name>A0A5C5VBN4_9BACT</name>
<dbReference type="GO" id="GO:0004065">
    <property type="term" value="F:arylsulfatase activity"/>
    <property type="evidence" value="ECO:0007669"/>
    <property type="project" value="UniProtKB-EC"/>
</dbReference>
<dbReference type="InterPro" id="IPR024607">
    <property type="entry name" value="Sulfatase_CS"/>
</dbReference>
<dbReference type="PROSITE" id="PS00523">
    <property type="entry name" value="SULFATASE_1"/>
    <property type="match status" value="1"/>
</dbReference>
<evidence type="ECO:0000313" key="7">
    <source>
        <dbReference type="Proteomes" id="UP000316714"/>
    </source>
</evidence>
<dbReference type="RefSeq" id="WP_146561049.1">
    <property type="nucleotide sequence ID" value="NZ_SIHJ01000001.1"/>
</dbReference>
<dbReference type="CDD" id="cd16025">
    <property type="entry name" value="PAS_like"/>
    <property type="match status" value="1"/>
</dbReference>
<accession>A0A5C5VBN4</accession>
<comment type="similarity">
    <text evidence="1">Belongs to the sulfatase family.</text>
</comment>
<dbReference type="GO" id="GO:0046872">
    <property type="term" value="F:metal ion binding"/>
    <property type="evidence" value="ECO:0007669"/>
    <property type="project" value="UniProtKB-KW"/>
</dbReference>
<gene>
    <name evidence="6" type="primary">atsA_2</name>
    <name evidence="6" type="ORF">KOR34_00090</name>
</gene>
<organism evidence="6 7">
    <name type="scientific">Posidoniimonas corsicana</name>
    <dbReference type="NCBI Taxonomy" id="1938618"/>
    <lineage>
        <taxon>Bacteria</taxon>
        <taxon>Pseudomonadati</taxon>
        <taxon>Planctomycetota</taxon>
        <taxon>Planctomycetia</taxon>
        <taxon>Pirellulales</taxon>
        <taxon>Lacipirellulaceae</taxon>
        <taxon>Posidoniimonas</taxon>
    </lineage>
</organism>
<dbReference type="PANTHER" id="PTHR42693:SF43">
    <property type="entry name" value="BLL2667 PROTEIN"/>
    <property type="match status" value="1"/>
</dbReference>
<comment type="caution">
    <text evidence="6">The sequence shown here is derived from an EMBL/GenBank/DDBJ whole genome shotgun (WGS) entry which is preliminary data.</text>
</comment>
<dbReference type="AlphaFoldDB" id="A0A5C5VBN4"/>
<keyword evidence="2" id="KW-0479">Metal-binding</keyword>
<evidence type="ECO:0000256" key="2">
    <source>
        <dbReference type="ARBA" id="ARBA00022723"/>
    </source>
</evidence>
<dbReference type="Proteomes" id="UP000316714">
    <property type="component" value="Unassembled WGS sequence"/>
</dbReference>
<evidence type="ECO:0000256" key="4">
    <source>
        <dbReference type="ARBA" id="ARBA00022837"/>
    </source>
</evidence>
<evidence type="ECO:0000259" key="5">
    <source>
        <dbReference type="Pfam" id="PF00884"/>
    </source>
</evidence>
<dbReference type="Gene3D" id="3.40.720.10">
    <property type="entry name" value="Alkaline Phosphatase, subunit A"/>
    <property type="match status" value="1"/>
</dbReference>
<keyword evidence="3 6" id="KW-0378">Hydrolase</keyword>
<proteinExistence type="inferred from homology"/>
<sequence>MPRRAGLVFATRPFICLLVATLATPLLADEMLPRPEEPFAGKIGLTYKDSEAVKPKLKIPKTFGLEDPPNILIVLIDDCGFGQMGTFGGGIPTPTLDRVANNGLRYTRFHTTALCSPTRAALLTGRNHHSVASGVIGEAGTGFPGYSGIIPSNAGTFAEILREYGYMNAWFGKNHNVPDWETSLVGPFDRWAEGLGFDYFYGFVGGDTDQWHPALVEGKKRIEPPAKNEDGSPYHFTTDIADKAIRTVRASKAVAPQRPFCVYFATGATHAPHQVPEEWIAKFKGKFDGGWDKYREETFARQKEMGIVPRDAKLTPRPDSLPAWESLPADQRRVFARMMEVFAAFTAHTDHEVGRLIDAIDQMGELDNTIVLYMAGDNGSSAEGGLDGLLNEMTFFNAIPEPLEDKLKAFDTLGSDKHYNHFPAAWAHAMDTPFQWTKQIASHFGGTRNGLAISWPKGIKARGESRDQFHHVIDIAPTLLEIVGVEAPAELDGVAQKPIEGVSMVYTFDDPDADDRRTTQYFEMLGNQGIYHNGWMASAIRGVPWLSENPPMDLLDMPWELYHVEEDFTQANNLAGKEPEKLKELVLQFFAEAAKYNVLPLDDRKTARLDVANRPSLTEGRYKFIYPNLLRLPEGAAPDLKHKSHTISAEVEIPEAGAEGMLFTQGGRFAGYGLFVKDGKLVYHYNLAGVERFTVESDERVPSGKVTLKAVYKTDSDKPFAGADVTLFVNDKQVGQGRVEKSIPNRVTLDETLDIGFDTGTPVMDGYDMPFDFSGKLSTVTIELN</sequence>
<protein>
    <submittedName>
        <fullName evidence="6">Arylsulfatase</fullName>
        <ecNumber evidence="6">3.1.6.1</ecNumber>
    </submittedName>
</protein>
<dbReference type="PANTHER" id="PTHR42693">
    <property type="entry name" value="ARYLSULFATASE FAMILY MEMBER"/>
    <property type="match status" value="1"/>
</dbReference>
<evidence type="ECO:0000313" key="6">
    <source>
        <dbReference type="EMBL" id="TWT35122.1"/>
    </source>
</evidence>
<dbReference type="InterPro" id="IPR050738">
    <property type="entry name" value="Sulfatase"/>
</dbReference>
<dbReference type="EMBL" id="SIHJ01000001">
    <property type="protein sequence ID" value="TWT35122.1"/>
    <property type="molecule type" value="Genomic_DNA"/>
</dbReference>
<dbReference type="InterPro" id="IPR000917">
    <property type="entry name" value="Sulfatase_N"/>
</dbReference>
<dbReference type="SUPFAM" id="SSF53649">
    <property type="entry name" value="Alkaline phosphatase-like"/>
    <property type="match status" value="1"/>
</dbReference>
<reference evidence="6 7" key="1">
    <citation type="submission" date="2019-02" db="EMBL/GenBank/DDBJ databases">
        <title>Deep-cultivation of Planctomycetes and their phenomic and genomic characterization uncovers novel biology.</title>
        <authorList>
            <person name="Wiegand S."/>
            <person name="Jogler M."/>
            <person name="Boedeker C."/>
            <person name="Pinto D."/>
            <person name="Vollmers J."/>
            <person name="Rivas-Marin E."/>
            <person name="Kohn T."/>
            <person name="Peeters S.H."/>
            <person name="Heuer A."/>
            <person name="Rast P."/>
            <person name="Oberbeckmann S."/>
            <person name="Bunk B."/>
            <person name="Jeske O."/>
            <person name="Meyerdierks A."/>
            <person name="Storesund J.E."/>
            <person name="Kallscheuer N."/>
            <person name="Luecker S."/>
            <person name="Lage O.M."/>
            <person name="Pohl T."/>
            <person name="Merkel B.J."/>
            <person name="Hornburger P."/>
            <person name="Mueller R.-W."/>
            <person name="Bruemmer F."/>
            <person name="Labrenz M."/>
            <person name="Spormann A.M."/>
            <person name="Op Den Camp H."/>
            <person name="Overmann J."/>
            <person name="Amann R."/>
            <person name="Jetten M.S.M."/>
            <person name="Mascher T."/>
            <person name="Medema M.H."/>
            <person name="Devos D.P."/>
            <person name="Kaster A.-K."/>
            <person name="Ovreas L."/>
            <person name="Rohde M."/>
            <person name="Galperin M.Y."/>
            <person name="Jogler C."/>
        </authorList>
    </citation>
    <scope>NUCLEOTIDE SEQUENCE [LARGE SCALE GENOMIC DNA]</scope>
    <source>
        <strain evidence="6 7">KOR34</strain>
    </source>
</reference>
<keyword evidence="4" id="KW-0106">Calcium</keyword>
<feature type="domain" description="Sulfatase N-terminal" evidence="5">
    <location>
        <begin position="69"/>
        <end position="485"/>
    </location>
</feature>
<dbReference type="OrthoDB" id="9762324at2"/>
<dbReference type="EC" id="3.1.6.1" evidence="6"/>
<dbReference type="InterPro" id="IPR017850">
    <property type="entry name" value="Alkaline_phosphatase_core_sf"/>
</dbReference>